<proteinExistence type="inferred from homology"/>
<accession>A0A1M7QS20</accession>
<feature type="domain" description="Carbohydrate kinase PfkB" evidence="4">
    <location>
        <begin position="4"/>
        <end position="282"/>
    </location>
</feature>
<evidence type="ECO:0000256" key="1">
    <source>
        <dbReference type="ARBA" id="ARBA00010688"/>
    </source>
</evidence>
<dbReference type="InterPro" id="IPR052700">
    <property type="entry name" value="Carb_kinase_PfkB-like"/>
</dbReference>
<dbReference type="AlphaFoldDB" id="A0A1M7QS20"/>
<evidence type="ECO:0000313" key="6">
    <source>
        <dbReference type="Proteomes" id="UP000184440"/>
    </source>
</evidence>
<dbReference type="SUPFAM" id="SSF53613">
    <property type="entry name" value="Ribokinase-like"/>
    <property type="match status" value="1"/>
</dbReference>
<evidence type="ECO:0000256" key="3">
    <source>
        <dbReference type="ARBA" id="ARBA00022777"/>
    </source>
</evidence>
<evidence type="ECO:0000259" key="4">
    <source>
        <dbReference type="Pfam" id="PF00294"/>
    </source>
</evidence>
<dbReference type="InterPro" id="IPR011611">
    <property type="entry name" value="PfkB_dom"/>
</dbReference>
<keyword evidence="6" id="KW-1185">Reference proteome</keyword>
<organism evidence="5 6">
    <name type="scientific">Cryptosporangium aurantiacum</name>
    <dbReference type="NCBI Taxonomy" id="134849"/>
    <lineage>
        <taxon>Bacteria</taxon>
        <taxon>Bacillati</taxon>
        <taxon>Actinomycetota</taxon>
        <taxon>Actinomycetes</taxon>
        <taxon>Cryptosporangiales</taxon>
        <taxon>Cryptosporangiaceae</taxon>
        <taxon>Cryptosporangium</taxon>
    </lineage>
</organism>
<sequence length="288" mass="29488">MSVDVVCVGESMALVTPDPPRPLADGGPMRLDAAGAESTVASYLAQLGARAAWASAVGADPLGALLRTRIASYGVDVSGVVIDPDAPTGVYFKDPGAETTVYYYRAGSAASRLGPAVLDHLPATRILHTSGITPALSGSCAALVDAALGLDVVTSFDVNYRARLWPVAEAAPILAGLARRADVVFVGLDEAQTLWGVQTAADVRALLPEPTRVVVKDGAVGAWSDDVFVPAPTVDVVEPVGAGDAFAAGYLFGLLGDAAEADRLRLGHRIAGAALRVTGDVARLEDSC</sequence>
<dbReference type="GO" id="GO:0016301">
    <property type="term" value="F:kinase activity"/>
    <property type="evidence" value="ECO:0007669"/>
    <property type="project" value="UniProtKB-KW"/>
</dbReference>
<keyword evidence="2" id="KW-0808">Transferase</keyword>
<evidence type="ECO:0000256" key="2">
    <source>
        <dbReference type="ARBA" id="ARBA00022679"/>
    </source>
</evidence>
<protein>
    <submittedName>
        <fullName evidence="5">2-dehydro-3-deoxygluconokinase</fullName>
    </submittedName>
</protein>
<dbReference type="InterPro" id="IPR029056">
    <property type="entry name" value="Ribokinase-like"/>
</dbReference>
<dbReference type="Pfam" id="PF00294">
    <property type="entry name" value="PfkB"/>
    <property type="match status" value="1"/>
</dbReference>
<dbReference type="EMBL" id="FRCS01000005">
    <property type="protein sequence ID" value="SHN34444.1"/>
    <property type="molecule type" value="Genomic_DNA"/>
</dbReference>
<dbReference type="Proteomes" id="UP000184440">
    <property type="component" value="Unassembled WGS sequence"/>
</dbReference>
<evidence type="ECO:0000313" key="5">
    <source>
        <dbReference type="EMBL" id="SHN34444.1"/>
    </source>
</evidence>
<dbReference type="PANTHER" id="PTHR43320:SF2">
    <property type="entry name" value="2-DEHYDRO-3-DEOXYGLUCONOKINASE_2-DEHYDRO-3-DEOXYGALACTONOKINASE"/>
    <property type="match status" value="1"/>
</dbReference>
<name>A0A1M7QS20_9ACTN</name>
<dbReference type="RefSeq" id="WP_073259177.1">
    <property type="nucleotide sequence ID" value="NZ_FRCS01000005.1"/>
</dbReference>
<keyword evidence="3 5" id="KW-0418">Kinase</keyword>
<gene>
    <name evidence="5" type="ORF">SAMN05443668_105267</name>
</gene>
<dbReference type="STRING" id="134849.SAMN05443668_105267"/>
<dbReference type="CDD" id="cd01166">
    <property type="entry name" value="KdgK"/>
    <property type="match status" value="1"/>
</dbReference>
<reference evidence="5 6" key="1">
    <citation type="submission" date="2016-11" db="EMBL/GenBank/DDBJ databases">
        <authorList>
            <person name="Jaros S."/>
            <person name="Januszkiewicz K."/>
            <person name="Wedrychowicz H."/>
        </authorList>
    </citation>
    <scope>NUCLEOTIDE SEQUENCE [LARGE SCALE GENOMIC DNA]</scope>
    <source>
        <strain evidence="5 6">DSM 46144</strain>
    </source>
</reference>
<comment type="similarity">
    <text evidence="1">Belongs to the carbohydrate kinase PfkB family.</text>
</comment>
<dbReference type="OrthoDB" id="9808601at2"/>
<dbReference type="PANTHER" id="PTHR43320">
    <property type="entry name" value="SUGAR KINASE"/>
    <property type="match status" value="1"/>
</dbReference>
<dbReference type="Gene3D" id="3.40.1190.20">
    <property type="match status" value="1"/>
</dbReference>